<feature type="domain" description="PF0610-like winged HTH N-terminal" evidence="1">
    <location>
        <begin position="3"/>
        <end position="55"/>
    </location>
</feature>
<dbReference type="PANTHER" id="PTHR40663">
    <property type="match status" value="1"/>
</dbReference>
<dbReference type="PANTHER" id="PTHR40663:SF2">
    <property type="entry name" value="TRANSCRIPTIONAL REGULATOR"/>
    <property type="match status" value="1"/>
</dbReference>
<dbReference type="PhylomeDB" id="A4WL73"/>
<dbReference type="GeneID" id="5055247"/>
<gene>
    <name evidence="3" type="ordered locus">Pars_1586</name>
</gene>
<dbReference type="Pfam" id="PF23470">
    <property type="entry name" value="Zn_ribbon_PF0610"/>
    <property type="match status" value="1"/>
</dbReference>
<dbReference type="Pfam" id="PF21476">
    <property type="entry name" value="PF0610-like_N"/>
    <property type="match status" value="1"/>
</dbReference>
<dbReference type="InterPro" id="IPR057022">
    <property type="entry name" value="PF0610-like_Zn_ribbon_C"/>
</dbReference>
<evidence type="ECO:0008006" key="5">
    <source>
        <dbReference type="Google" id="ProtNLM"/>
    </source>
</evidence>
<dbReference type="OrthoDB" id="30924at2157"/>
<accession>A4WL73</accession>
<organism evidence="3 4">
    <name type="scientific">Pyrobaculum arsenaticum (strain DSM 13514 / JCM 11321 / PZ6)</name>
    <dbReference type="NCBI Taxonomy" id="340102"/>
    <lineage>
        <taxon>Archaea</taxon>
        <taxon>Thermoproteota</taxon>
        <taxon>Thermoprotei</taxon>
        <taxon>Thermoproteales</taxon>
        <taxon>Thermoproteaceae</taxon>
        <taxon>Pyrobaculum</taxon>
    </lineage>
</organism>
<dbReference type="InterPro" id="IPR049159">
    <property type="entry name" value="PF0610-like_wHTH_N"/>
</dbReference>
<feature type="domain" description="PF0610-like rubredoxin-like zinc beta-ribbon C-terminal" evidence="2">
    <location>
        <begin position="59"/>
        <end position="94"/>
    </location>
</feature>
<reference evidence="3 4" key="1">
    <citation type="submission" date="2007-04" db="EMBL/GenBank/DDBJ databases">
        <title>Complete sequence of Pyrobaculum arsenaticum DSM 13514.</title>
        <authorList>
            <consortium name="US DOE Joint Genome Institute"/>
            <person name="Copeland A."/>
            <person name="Lucas S."/>
            <person name="Lapidus A."/>
            <person name="Barry K."/>
            <person name="Glavina del Rio T."/>
            <person name="Dalin E."/>
            <person name="Tice H."/>
            <person name="Pitluck S."/>
            <person name="Chain P."/>
            <person name="Malfatti S."/>
            <person name="Shin M."/>
            <person name="Vergez L."/>
            <person name="Schmutz J."/>
            <person name="Larimer F."/>
            <person name="Land M."/>
            <person name="Hauser L."/>
            <person name="Kyrpides N."/>
            <person name="Mikhailova N."/>
            <person name="Cozen A.E."/>
            <person name="Fitz-Gibbon S.T."/>
            <person name="House C.H."/>
            <person name="Saltikov C."/>
            <person name="Lowe T.M."/>
            <person name="Richardson P."/>
        </authorList>
    </citation>
    <scope>NUCLEOTIDE SEQUENCE [LARGE SCALE GENOMIC DNA]</scope>
    <source>
        <strain evidence="4">ATCC 700994 / DSM 13514 / JCM 11321 / PZ6</strain>
    </source>
</reference>
<dbReference type="AlphaFoldDB" id="A4WL73"/>
<dbReference type="KEGG" id="pas:Pars_1586"/>
<dbReference type="EMBL" id="CP000660">
    <property type="protein sequence ID" value="ABP51140.1"/>
    <property type="molecule type" value="Genomic_DNA"/>
</dbReference>
<evidence type="ECO:0000313" key="3">
    <source>
        <dbReference type="EMBL" id="ABP51140.1"/>
    </source>
</evidence>
<dbReference type="STRING" id="340102.Pars_1586"/>
<evidence type="ECO:0000259" key="2">
    <source>
        <dbReference type="Pfam" id="PF23470"/>
    </source>
</evidence>
<dbReference type="SUPFAM" id="SSF46785">
    <property type="entry name" value="Winged helix' DNA-binding domain"/>
    <property type="match status" value="1"/>
</dbReference>
<evidence type="ECO:0000313" key="4">
    <source>
        <dbReference type="Proteomes" id="UP000001567"/>
    </source>
</evidence>
<dbReference type="HOGENOM" id="CLU_162441_0_0_2"/>
<evidence type="ECO:0000259" key="1">
    <source>
        <dbReference type="Pfam" id="PF21476"/>
    </source>
</evidence>
<protein>
    <recommendedName>
        <fullName evidence="5">Transcriptional regulator</fullName>
    </recommendedName>
</protein>
<dbReference type="InterPro" id="IPR036390">
    <property type="entry name" value="WH_DNA-bd_sf"/>
</dbReference>
<dbReference type="InterPro" id="IPR038767">
    <property type="entry name" value="PF0610-like"/>
</dbReference>
<sequence length="109" mass="13099">METVRERLAKVLLESREPLTIYQLQALVNTELKPSELYDELEHVKKTLKRMGYRLEIVPATCKKCGYVFSDREKLKKPSRCPRCKSERIEPPKFFCYFFLNFLGRRFFE</sequence>
<dbReference type="RefSeq" id="WP_011901047.1">
    <property type="nucleotide sequence ID" value="NC_009376.1"/>
</dbReference>
<proteinExistence type="predicted"/>
<dbReference type="Proteomes" id="UP000001567">
    <property type="component" value="Chromosome"/>
</dbReference>
<name>A4WL73_PYRAR</name>